<evidence type="ECO:0000313" key="2">
    <source>
        <dbReference type="Proteomes" id="UP000237000"/>
    </source>
</evidence>
<keyword evidence="2" id="KW-1185">Reference proteome</keyword>
<dbReference type="InParanoid" id="A0A2P5ER95"/>
<protein>
    <submittedName>
        <fullName evidence="1">Uncharacterized protein</fullName>
    </submittedName>
</protein>
<sequence>AVRGEDERRVVSPKGKKKEMRARAVAPFNRAFNGNSNGTTVKFGFLTFSAVPV</sequence>
<proteinExistence type="predicted"/>
<dbReference type="AlphaFoldDB" id="A0A2P5ER95"/>
<reference evidence="2" key="1">
    <citation type="submission" date="2016-06" db="EMBL/GenBank/DDBJ databases">
        <title>Parallel loss of symbiosis genes in relatives of nitrogen-fixing non-legume Parasponia.</title>
        <authorList>
            <person name="Van Velzen R."/>
            <person name="Holmer R."/>
            <person name="Bu F."/>
            <person name="Rutten L."/>
            <person name="Van Zeijl A."/>
            <person name="Liu W."/>
            <person name="Santuari L."/>
            <person name="Cao Q."/>
            <person name="Sharma T."/>
            <person name="Shen D."/>
            <person name="Roswanjaya Y."/>
            <person name="Wardhani T."/>
            <person name="Kalhor M.S."/>
            <person name="Jansen J."/>
            <person name="Van den Hoogen J."/>
            <person name="Gungor B."/>
            <person name="Hartog M."/>
            <person name="Hontelez J."/>
            <person name="Verver J."/>
            <person name="Yang W.-C."/>
            <person name="Schijlen E."/>
            <person name="Repin R."/>
            <person name="Schilthuizen M."/>
            <person name="Schranz E."/>
            <person name="Heidstra R."/>
            <person name="Miyata K."/>
            <person name="Fedorova E."/>
            <person name="Kohlen W."/>
            <person name="Bisseling T."/>
            <person name="Smit S."/>
            <person name="Geurts R."/>
        </authorList>
    </citation>
    <scope>NUCLEOTIDE SEQUENCE [LARGE SCALE GENOMIC DNA]</scope>
    <source>
        <strain evidence="2">cv. RG33-2</strain>
    </source>
</reference>
<name>A0A2P5ER95_TREOI</name>
<gene>
    <name evidence="1" type="ORF">TorRG33x02_160720</name>
</gene>
<dbReference type="Proteomes" id="UP000237000">
    <property type="component" value="Unassembled WGS sequence"/>
</dbReference>
<evidence type="ECO:0000313" key="1">
    <source>
        <dbReference type="EMBL" id="PON88046.1"/>
    </source>
</evidence>
<dbReference type="EMBL" id="JXTC01000109">
    <property type="protein sequence ID" value="PON88046.1"/>
    <property type="molecule type" value="Genomic_DNA"/>
</dbReference>
<comment type="caution">
    <text evidence="1">The sequence shown here is derived from an EMBL/GenBank/DDBJ whole genome shotgun (WGS) entry which is preliminary data.</text>
</comment>
<organism evidence="1 2">
    <name type="scientific">Trema orientale</name>
    <name type="common">Charcoal tree</name>
    <name type="synonym">Celtis orientalis</name>
    <dbReference type="NCBI Taxonomy" id="63057"/>
    <lineage>
        <taxon>Eukaryota</taxon>
        <taxon>Viridiplantae</taxon>
        <taxon>Streptophyta</taxon>
        <taxon>Embryophyta</taxon>
        <taxon>Tracheophyta</taxon>
        <taxon>Spermatophyta</taxon>
        <taxon>Magnoliopsida</taxon>
        <taxon>eudicotyledons</taxon>
        <taxon>Gunneridae</taxon>
        <taxon>Pentapetalae</taxon>
        <taxon>rosids</taxon>
        <taxon>fabids</taxon>
        <taxon>Rosales</taxon>
        <taxon>Cannabaceae</taxon>
        <taxon>Trema</taxon>
    </lineage>
</organism>
<feature type="non-terminal residue" evidence="1">
    <location>
        <position position="1"/>
    </location>
</feature>
<accession>A0A2P5ER95</accession>